<evidence type="ECO:0000313" key="7">
    <source>
        <dbReference type="Proteomes" id="UP001430804"/>
    </source>
</evidence>
<dbReference type="SMART" id="SM00448">
    <property type="entry name" value="REC"/>
    <property type="match status" value="1"/>
</dbReference>
<keyword evidence="3" id="KW-0804">Transcription</keyword>
<sequence length="120" mass="13056">MQRLMIADDSAVICKVAKRILTGMNFLVVEASNTGEALEMCEAQLPSVLVVDAGMPDALKLITTVRQMQGGDKVKIFYSTIENDIKVLMVGKRAGADDFLIKPFDRNILETTFGPHALAA</sequence>
<dbReference type="PROSITE" id="PS50110">
    <property type="entry name" value="RESPONSE_REGULATORY"/>
    <property type="match status" value="1"/>
</dbReference>
<evidence type="ECO:0000256" key="1">
    <source>
        <dbReference type="ARBA" id="ARBA00022553"/>
    </source>
</evidence>
<dbReference type="Pfam" id="PF00072">
    <property type="entry name" value="Response_reg"/>
    <property type="match status" value="1"/>
</dbReference>
<evidence type="ECO:0000259" key="5">
    <source>
        <dbReference type="PROSITE" id="PS50110"/>
    </source>
</evidence>
<evidence type="ECO:0000313" key="6">
    <source>
        <dbReference type="EMBL" id="MBW3096277.1"/>
    </source>
</evidence>
<dbReference type="RefSeq" id="WP_219158345.1">
    <property type="nucleotide sequence ID" value="NZ_JAHWQX010000001.1"/>
</dbReference>
<dbReference type="InterPro" id="IPR001789">
    <property type="entry name" value="Sig_transdc_resp-reg_receiver"/>
</dbReference>
<accession>A0ABS6WK03</accession>
<evidence type="ECO:0000256" key="3">
    <source>
        <dbReference type="ARBA" id="ARBA00023163"/>
    </source>
</evidence>
<reference evidence="6" key="1">
    <citation type="submission" date="2021-07" db="EMBL/GenBank/DDBJ databases">
        <title>Pseudohoeflea marina sp. nov. a polyhydroxyalcanoate-producing bacterium.</title>
        <authorList>
            <person name="Zheng W."/>
            <person name="Yu S."/>
            <person name="Huang Y."/>
        </authorList>
    </citation>
    <scope>NUCLEOTIDE SEQUENCE</scope>
    <source>
        <strain evidence="6">DP4N28-3</strain>
    </source>
</reference>
<dbReference type="Proteomes" id="UP001430804">
    <property type="component" value="Unassembled WGS sequence"/>
</dbReference>
<name>A0ABS6WK03_9HYPH</name>
<comment type="caution">
    <text evidence="6">The sequence shown here is derived from an EMBL/GenBank/DDBJ whole genome shotgun (WGS) entry which is preliminary data.</text>
</comment>
<keyword evidence="1 4" id="KW-0597">Phosphoprotein</keyword>
<proteinExistence type="predicted"/>
<dbReference type="PANTHER" id="PTHR44591">
    <property type="entry name" value="STRESS RESPONSE REGULATOR PROTEIN 1"/>
    <property type="match status" value="1"/>
</dbReference>
<keyword evidence="2" id="KW-0805">Transcription regulation</keyword>
<protein>
    <submittedName>
        <fullName evidence="6">Response regulator</fullName>
    </submittedName>
</protein>
<keyword evidence="7" id="KW-1185">Reference proteome</keyword>
<dbReference type="PANTHER" id="PTHR44591:SF3">
    <property type="entry name" value="RESPONSE REGULATORY DOMAIN-CONTAINING PROTEIN"/>
    <property type="match status" value="1"/>
</dbReference>
<dbReference type="EMBL" id="JAHWQX010000001">
    <property type="protein sequence ID" value="MBW3096277.1"/>
    <property type="molecule type" value="Genomic_DNA"/>
</dbReference>
<evidence type="ECO:0000256" key="2">
    <source>
        <dbReference type="ARBA" id="ARBA00023015"/>
    </source>
</evidence>
<feature type="domain" description="Response regulatory" evidence="5">
    <location>
        <begin position="3"/>
        <end position="117"/>
    </location>
</feature>
<feature type="modified residue" description="4-aspartylphosphate" evidence="4">
    <location>
        <position position="52"/>
    </location>
</feature>
<organism evidence="6 7">
    <name type="scientific">Pseudohoeflea coraliihabitans</name>
    <dbReference type="NCBI Taxonomy" id="2860393"/>
    <lineage>
        <taxon>Bacteria</taxon>
        <taxon>Pseudomonadati</taxon>
        <taxon>Pseudomonadota</taxon>
        <taxon>Alphaproteobacteria</taxon>
        <taxon>Hyphomicrobiales</taxon>
        <taxon>Rhizobiaceae</taxon>
        <taxon>Pseudohoeflea</taxon>
    </lineage>
</organism>
<gene>
    <name evidence="6" type="ORF">KY465_03170</name>
</gene>
<evidence type="ECO:0000256" key="4">
    <source>
        <dbReference type="PROSITE-ProRule" id="PRU00169"/>
    </source>
</evidence>
<dbReference type="InterPro" id="IPR050595">
    <property type="entry name" value="Bact_response_regulator"/>
</dbReference>